<feature type="compositionally biased region" description="Polar residues" evidence="10">
    <location>
        <begin position="506"/>
        <end position="518"/>
    </location>
</feature>
<evidence type="ECO:0000256" key="9">
    <source>
        <dbReference type="PROSITE-ProRule" id="PRU00357"/>
    </source>
</evidence>
<name>A0AAN7J5T7_QUERU</name>
<comment type="similarity">
    <text evidence="2">Belongs to the ARR-like family.</text>
</comment>
<dbReference type="FunFam" id="3.40.50.2300:FF:000214">
    <property type="entry name" value="Two-component response regulator-like PRR37"/>
    <property type="match status" value="1"/>
</dbReference>
<dbReference type="GO" id="GO:0009736">
    <property type="term" value="P:cytokinin-activated signaling pathway"/>
    <property type="evidence" value="ECO:0007669"/>
    <property type="project" value="InterPro"/>
</dbReference>
<evidence type="ECO:0000256" key="1">
    <source>
        <dbReference type="ARBA" id="ARBA00004123"/>
    </source>
</evidence>
<feature type="compositionally biased region" description="Low complexity" evidence="10">
    <location>
        <begin position="519"/>
        <end position="529"/>
    </location>
</feature>
<reference evidence="13 14" key="1">
    <citation type="journal article" date="2023" name="G3 (Bethesda)">
        <title>A haplotype-resolved chromosome-scale genome for Quercus rubra L. provides insights into the genetics of adaptive traits for red oak species.</title>
        <authorList>
            <person name="Kapoor B."/>
            <person name="Jenkins J."/>
            <person name="Schmutz J."/>
            <person name="Zhebentyayeva T."/>
            <person name="Kuelheim C."/>
            <person name="Coggeshall M."/>
            <person name="Heim C."/>
            <person name="Lasky J.R."/>
            <person name="Leites L."/>
            <person name="Islam-Faridi N."/>
            <person name="Romero-Severson J."/>
            <person name="DeLeo V.L."/>
            <person name="Lucas S.M."/>
            <person name="Lazic D."/>
            <person name="Gailing O."/>
            <person name="Carlson J."/>
            <person name="Staton M."/>
        </authorList>
    </citation>
    <scope>NUCLEOTIDE SEQUENCE [LARGE SCALE GENOMIC DNA]</scope>
    <source>
        <strain evidence="13">Pseudo-F2</strain>
    </source>
</reference>
<dbReference type="InterPro" id="IPR011006">
    <property type="entry name" value="CheY-like_superfamily"/>
</dbReference>
<dbReference type="AlphaFoldDB" id="A0AAN7J5T7"/>
<dbReference type="Pfam" id="PF00072">
    <property type="entry name" value="Response_reg"/>
    <property type="match status" value="1"/>
</dbReference>
<sequence>MGAVPVNNDNARSRGLVKQNNHMCFEQKQVNTGVVGEGQGLASSEEDESRVNEVTEDVSDGPRGPIQVHDGLQILQPQPQPQGPVICWDRFLPIRSLKVLLVEYDDSTRQVVSALLRNCSYEVTAVANGLQAWKILENPNNHIDLILTEVVMPLLSGIGLLCKIMRHKSLKNIPVIMMSSHDAMGIVFKCLSKGAVDFLVKPIRKNELKNLWQHVWRRCHSSSGSGSESETQTRKSVKSKSNDESDNNTGSSDERDNGSNGQSIRDGSDNGSGTQSSWTKRAADVESPQPISPPDQMADAPDSTCAQMIHTKPEKSSNRWVHITEPKEYPEQDQKLDLEIGVSKNPDLHGECQHEMLSIHLSSRRQNNLPEVDRKPFDSSQLEHSSENVTSKPRNQSPNVAGATVNFTKQQAESRDFTTPNSLSDISKIEANCDSRELPSFELTLKRLREDVGNVAHDDHNVLRHSDLSAFSKYNTASSANRAHTGNVGSCSPLDNSSVALNTETRHNFSSHSSGTLPNQQSNESSNNNDMASTNKCTIPKTEVLNEKPESISAFKSFHSSAFQPVENGFVCSSQQVTPGKAADLGANTVQAQTRGSQQQVQVQHHHHHHHHYHHHVHNMQQQQLQPDHDDHSLKNMAATAQQCGSSNVLGGPVESNTGNYSVNGSASGSNYGSNGQNGSSTALNPGVMNVESDNGAAGNSGAGGISWKNSGIGADEGRVAHREAALNKFRQKRKERCFEKKVRYHSRKKLAEQRPRIRGQFVRQISSDTKVGEDCQSNDPMSGDNSCDSAQ</sequence>
<accession>A0AAN7J5T7</accession>
<feature type="region of interest" description="Disordered" evidence="10">
    <location>
        <begin position="765"/>
        <end position="792"/>
    </location>
</feature>
<evidence type="ECO:0000256" key="4">
    <source>
        <dbReference type="ARBA" id="ARBA00023015"/>
    </source>
</evidence>
<feature type="region of interest" description="Disordered" evidence="10">
    <location>
        <begin position="645"/>
        <end position="696"/>
    </location>
</feature>
<evidence type="ECO:0000256" key="2">
    <source>
        <dbReference type="ARBA" id="ARBA00010330"/>
    </source>
</evidence>
<dbReference type="InterPro" id="IPR010402">
    <property type="entry name" value="CCT_domain"/>
</dbReference>
<keyword evidence="14" id="KW-1185">Reference proteome</keyword>
<dbReference type="EMBL" id="JAXUIC010000001">
    <property type="protein sequence ID" value="KAK4606277.1"/>
    <property type="molecule type" value="Genomic_DNA"/>
</dbReference>
<dbReference type="SMART" id="SM00448">
    <property type="entry name" value="REC"/>
    <property type="match status" value="1"/>
</dbReference>
<dbReference type="GO" id="GO:0045892">
    <property type="term" value="P:negative regulation of DNA-templated transcription"/>
    <property type="evidence" value="ECO:0007669"/>
    <property type="project" value="UniProtKB-ARBA"/>
</dbReference>
<dbReference type="Proteomes" id="UP001324115">
    <property type="component" value="Unassembled WGS sequence"/>
</dbReference>
<feature type="region of interest" description="Disordered" evidence="10">
    <location>
        <begin position="220"/>
        <end position="301"/>
    </location>
</feature>
<evidence type="ECO:0000313" key="14">
    <source>
        <dbReference type="Proteomes" id="UP001324115"/>
    </source>
</evidence>
<dbReference type="PROSITE" id="PS50110">
    <property type="entry name" value="RESPONSE_REGULATORY"/>
    <property type="match status" value="1"/>
</dbReference>
<feature type="compositionally biased region" description="Polar residues" evidence="10">
    <location>
        <begin position="378"/>
        <end position="400"/>
    </location>
</feature>
<evidence type="ECO:0000256" key="8">
    <source>
        <dbReference type="PROSITE-ProRule" id="PRU00169"/>
    </source>
</evidence>
<keyword evidence="3" id="KW-0902">Two-component regulatory system</keyword>
<dbReference type="CDD" id="cd17582">
    <property type="entry name" value="psREC_PRR"/>
    <property type="match status" value="1"/>
</dbReference>
<dbReference type="Pfam" id="PF06203">
    <property type="entry name" value="CCT"/>
    <property type="match status" value="1"/>
</dbReference>
<evidence type="ECO:0000259" key="11">
    <source>
        <dbReference type="PROSITE" id="PS50110"/>
    </source>
</evidence>
<dbReference type="SUPFAM" id="SSF52172">
    <property type="entry name" value="CheY-like"/>
    <property type="match status" value="1"/>
</dbReference>
<feature type="domain" description="Response regulatory" evidence="11">
    <location>
        <begin position="98"/>
        <end position="216"/>
    </location>
</feature>
<feature type="domain" description="CCT" evidence="12">
    <location>
        <begin position="723"/>
        <end position="765"/>
    </location>
</feature>
<dbReference type="EMBL" id="JAXUIC010000001">
    <property type="protein sequence ID" value="KAK4606279.1"/>
    <property type="molecule type" value="Genomic_DNA"/>
</dbReference>
<comment type="subcellular location">
    <subcellularLocation>
        <location evidence="1 9">Nucleus</location>
    </subcellularLocation>
</comment>
<evidence type="ECO:0000256" key="6">
    <source>
        <dbReference type="ARBA" id="ARBA00023163"/>
    </source>
</evidence>
<feature type="compositionally biased region" description="Basic residues" evidence="10">
    <location>
        <begin position="604"/>
        <end position="618"/>
    </location>
</feature>
<dbReference type="PROSITE" id="PS51017">
    <property type="entry name" value="CCT"/>
    <property type="match status" value="1"/>
</dbReference>
<keyword evidence="6" id="KW-0804">Transcription</keyword>
<feature type="region of interest" description="Disordered" evidence="10">
    <location>
        <begin position="506"/>
        <end position="535"/>
    </location>
</feature>
<proteinExistence type="inferred from homology"/>
<dbReference type="InterPro" id="IPR001789">
    <property type="entry name" value="Sig_transdc_resp-reg_receiver"/>
</dbReference>
<gene>
    <name evidence="13" type="ORF">RGQ29_000505</name>
</gene>
<evidence type="ECO:0000256" key="7">
    <source>
        <dbReference type="ARBA" id="ARBA00023242"/>
    </source>
</evidence>
<keyword evidence="4" id="KW-0805">Transcription regulation</keyword>
<evidence type="ECO:0008006" key="15">
    <source>
        <dbReference type="Google" id="ProtNLM"/>
    </source>
</evidence>
<dbReference type="GO" id="GO:0000160">
    <property type="term" value="P:phosphorelay signal transduction system"/>
    <property type="evidence" value="ECO:0007669"/>
    <property type="project" value="UniProtKB-KW"/>
</dbReference>
<feature type="region of interest" description="Disordered" evidence="10">
    <location>
        <begin position="364"/>
        <end position="400"/>
    </location>
</feature>
<dbReference type="GO" id="GO:0005634">
    <property type="term" value="C:nucleus"/>
    <property type="evidence" value="ECO:0007669"/>
    <property type="project" value="UniProtKB-SubCell"/>
</dbReference>
<comment type="caution">
    <text evidence="8">Lacks conserved residue(s) required for the propagation of feature annotation.</text>
</comment>
<dbReference type="PANTHER" id="PTHR43874">
    <property type="entry name" value="TWO-COMPONENT RESPONSE REGULATOR"/>
    <property type="match status" value="1"/>
</dbReference>
<evidence type="ECO:0000313" key="13">
    <source>
        <dbReference type="EMBL" id="KAK4606278.1"/>
    </source>
</evidence>
<protein>
    <recommendedName>
        <fullName evidence="15">Two-component response regulator-like PRR37</fullName>
    </recommendedName>
</protein>
<feature type="compositionally biased region" description="Low complexity" evidence="10">
    <location>
        <begin position="221"/>
        <end position="230"/>
    </location>
</feature>
<evidence type="ECO:0000256" key="3">
    <source>
        <dbReference type="ARBA" id="ARBA00023012"/>
    </source>
</evidence>
<keyword evidence="5" id="KW-0090">Biological rhythms</keyword>
<feature type="region of interest" description="Disordered" evidence="10">
    <location>
        <begin position="38"/>
        <end position="63"/>
    </location>
</feature>
<dbReference type="Gene3D" id="3.40.50.2300">
    <property type="match status" value="1"/>
</dbReference>
<keyword evidence="7 9" id="KW-0539">Nucleus</keyword>
<dbReference type="GO" id="GO:0007623">
    <property type="term" value="P:circadian rhythm"/>
    <property type="evidence" value="ECO:0007669"/>
    <property type="project" value="UniProtKB-ARBA"/>
</dbReference>
<feature type="compositionally biased region" description="Acidic residues" evidence="10">
    <location>
        <begin position="44"/>
        <end position="59"/>
    </location>
</feature>
<evidence type="ECO:0000256" key="5">
    <source>
        <dbReference type="ARBA" id="ARBA00023108"/>
    </source>
</evidence>
<dbReference type="PANTHER" id="PTHR43874:SF117">
    <property type="entry name" value="TWO-COMPONENT RESPONSE REGULATOR-LIKE APRR3"/>
    <property type="match status" value="1"/>
</dbReference>
<comment type="caution">
    <text evidence="13">The sequence shown here is derived from an EMBL/GenBank/DDBJ whole genome shotgun (WGS) entry which is preliminary data.</text>
</comment>
<dbReference type="InterPro" id="IPR045279">
    <property type="entry name" value="ARR-like"/>
</dbReference>
<feature type="compositionally biased region" description="Low complexity" evidence="10">
    <location>
        <begin position="659"/>
        <end position="681"/>
    </location>
</feature>
<dbReference type="GO" id="GO:0010017">
    <property type="term" value="P:red or far-red light signaling pathway"/>
    <property type="evidence" value="ECO:0007669"/>
    <property type="project" value="UniProtKB-ARBA"/>
</dbReference>
<evidence type="ECO:0000256" key="10">
    <source>
        <dbReference type="SAM" id="MobiDB-lite"/>
    </source>
</evidence>
<dbReference type="EMBL" id="JAXUIC010000001">
    <property type="protein sequence ID" value="KAK4606278.1"/>
    <property type="molecule type" value="Genomic_DNA"/>
</dbReference>
<feature type="region of interest" description="Disordered" evidence="10">
    <location>
        <begin position="595"/>
        <end position="630"/>
    </location>
</feature>
<evidence type="ECO:0000259" key="12">
    <source>
        <dbReference type="PROSITE" id="PS51017"/>
    </source>
</evidence>
<feature type="compositionally biased region" description="Polar residues" evidence="10">
    <location>
        <begin position="258"/>
        <end position="279"/>
    </location>
</feature>
<organism evidence="13 14">
    <name type="scientific">Quercus rubra</name>
    <name type="common">Northern red oak</name>
    <name type="synonym">Quercus borealis</name>
    <dbReference type="NCBI Taxonomy" id="3512"/>
    <lineage>
        <taxon>Eukaryota</taxon>
        <taxon>Viridiplantae</taxon>
        <taxon>Streptophyta</taxon>
        <taxon>Embryophyta</taxon>
        <taxon>Tracheophyta</taxon>
        <taxon>Spermatophyta</taxon>
        <taxon>Magnoliopsida</taxon>
        <taxon>eudicotyledons</taxon>
        <taxon>Gunneridae</taxon>
        <taxon>Pentapetalae</taxon>
        <taxon>rosids</taxon>
        <taxon>fabids</taxon>
        <taxon>Fagales</taxon>
        <taxon>Fagaceae</taxon>
        <taxon>Quercus</taxon>
    </lineage>
</organism>